<gene>
    <name evidence="1" type="ORF">HINF_LOCUS503</name>
    <name evidence="2" type="ORF">HINF_LOCUS61490</name>
    <name evidence="3" type="ORF">HINF_LOCUS63155</name>
    <name evidence="4" type="ORF">HINF_LOCUS74309</name>
</gene>
<protein>
    <submittedName>
        <fullName evidence="3">Hypothetical_protein</fullName>
    </submittedName>
</protein>
<proteinExistence type="predicted"/>
<name>A0AA86N4X5_9EUKA</name>
<dbReference type="EMBL" id="CATOUU010000008">
    <property type="protein sequence ID" value="CAI9912858.1"/>
    <property type="molecule type" value="Genomic_DNA"/>
</dbReference>
<dbReference type="EMBL" id="CAXDID020000393">
    <property type="protein sequence ID" value="CAL6086420.1"/>
    <property type="molecule type" value="Genomic_DNA"/>
</dbReference>
<reference evidence="3 5" key="2">
    <citation type="submission" date="2024-07" db="EMBL/GenBank/DDBJ databases">
        <authorList>
            <person name="Akdeniz Z."/>
        </authorList>
    </citation>
    <scope>NUCLEOTIDE SEQUENCE [LARGE SCALE GENOMIC DNA]</scope>
</reference>
<sequence length="119" mass="14434">MAEYYLYILILQNDLSEVEDESKQLITYEDRSRKEMLSKALQRAYDSLDMEFIQKLYDHQANQFNEMVRRGQSWVIPRITSDLVHVRPRRGNCTWKFKIFDHESCEQSFFAFLAHSQMW</sequence>
<keyword evidence="5" id="KW-1185">Reference proteome</keyword>
<dbReference type="Proteomes" id="UP001642409">
    <property type="component" value="Unassembled WGS sequence"/>
</dbReference>
<reference evidence="1" key="1">
    <citation type="submission" date="2023-06" db="EMBL/GenBank/DDBJ databases">
        <authorList>
            <person name="Kurt Z."/>
        </authorList>
    </citation>
    <scope>NUCLEOTIDE SEQUENCE</scope>
</reference>
<evidence type="ECO:0000313" key="4">
    <source>
        <dbReference type="EMBL" id="CAL6107146.1"/>
    </source>
</evidence>
<accession>A0AA86N4X5</accession>
<dbReference type="AlphaFoldDB" id="A0AA86N4X5"/>
<evidence type="ECO:0000313" key="3">
    <source>
        <dbReference type="EMBL" id="CAL6086420.1"/>
    </source>
</evidence>
<evidence type="ECO:0000313" key="2">
    <source>
        <dbReference type="EMBL" id="CAI9973845.1"/>
    </source>
</evidence>
<evidence type="ECO:0000313" key="5">
    <source>
        <dbReference type="Proteomes" id="UP001642409"/>
    </source>
</evidence>
<comment type="caution">
    <text evidence="1">The sequence shown here is derived from an EMBL/GenBank/DDBJ whole genome shotgun (WGS) entry which is preliminary data.</text>
</comment>
<dbReference type="EMBL" id="CATOUU010001127">
    <property type="protein sequence ID" value="CAI9973845.1"/>
    <property type="molecule type" value="Genomic_DNA"/>
</dbReference>
<evidence type="ECO:0000313" key="1">
    <source>
        <dbReference type="EMBL" id="CAI9912858.1"/>
    </source>
</evidence>
<organism evidence="1">
    <name type="scientific">Hexamita inflata</name>
    <dbReference type="NCBI Taxonomy" id="28002"/>
    <lineage>
        <taxon>Eukaryota</taxon>
        <taxon>Metamonada</taxon>
        <taxon>Diplomonadida</taxon>
        <taxon>Hexamitidae</taxon>
        <taxon>Hexamitinae</taxon>
        <taxon>Hexamita</taxon>
    </lineage>
</organism>
<dbReference type="EMBL" id="CAXDID020000629">
    <property type="protein sequence ID" value="CAL6107146.1"/>
    <property type="molecule type" value="Genomic_DNA"/>
</dbReference>